<dbReference type="Pfam" id="PF04926">
    <property type="entry name" value="PAP_RNA-bind"/>
    <property type="match status" value="1"/>
</dbReference>
<dbReference type="PANTHER" id="PTHR10682:SF10">
    <property type="entry name" value="POLYNUCLEOTIDE ADENYLYLTRANSFERASE"/>
    <property type="match status" value="1"/>
</dbReference>
<evidence type="ECO:0000256" key="7">
    <source>
        <dbReference type="ARBA" id="ARBA00022723"/>
    </source>
</evidence>
<keyword evidence="18" id="KW-1185">Reference proteome</keyword>
<evidence type="ECO:0000256" key="12">
    <source>
        <dbReference type="PIRNR" id="PIRNR018425"/>
    </source>
</evidence>
<dbReference type="InterPro" id="IPR007010">
    <property type="entry name" value="PolA_pol_RNA-bd_dom"/>
</dbReference>
<comment type="cofactor">
    <cofactor evidence="1">
        <name>Mn(2+)</name>
        <dbReference type="ChEBI" id="CHEBI:29035"/>
    </cofactor>
</comment>
<dbReference type="PIRSF" id="PIRSF018425">
    <property type="entry name" value="PolyA_polymerase"/>
    <property type="match status" value="1"/>
</dbReference>
<name>A0ABN9V731_9DINO</name>
<dbReference type="Gene3D" id="1.10.1410.10">
    <property type="match status" value="1"/>
</dbReference>
<keyword evidence="11 12" id="KW-0539">Nucleus</keyword>
<feature type="domain" description="Poly(A) polymerase RNA-binding" evidence="14">
    <location>
        <begin position="338"/>
        <end position="394"/>
    </location>
</feature>
<accession>A0ABN9V731</accession>
<gene>
    <name evidence="17" type="ORF">PCOR1329_LOCUS55223</name>
</gene>
<feature type="domain" description="Poly(A) polymerase nucleotidyltransferase" evidence="16">
    <location>
        <begin position="4"/>
        <end position="180"/>
    </location>
</feature>
<evidence type="ECO:0000259" key="15">
    <source>
        <dbReference type="Pfam" id="PF04928"/>
    </source>
</evidence>
<proteinExistence type="inferred from homology"/>
<comment type="catalytic activity">
    <reaction evidence="12">
        <text>RNA(n) + ATP = RNA(n)-3'-adenine ribonucleotide + diphosphate</text>
        <dbReference type="Rhea" id="RHEA:11332"/>
        <dbReference type="Rhea" id="RHEA-COMP:14527"/>
        <dbReference type="Rhea" id="RHEA-COMP:17347"/>
        <dbReference type="ChEBI" id="CHEBI:30616"/>
        <dbReference type="ChEBI" id="CHEBI:33019"/>
        <dbReference type="ChEBI" id="CHEBI:140395"/>
        <dbReference type="ChEBI" id="CHEBI:173115"/>
        <dbReference type="EC" id="2.7.7.19"/>
    </reaction>
</comment>
<dbReference type="InterPro" id="IPR048840">
    <property type="entry name" value="PolA_pol_NTPase"/>
</dbReference>
<keyword evidence="8 12" id="KW-0547">Nucleotide-binding</keyword>
<dbReference type="Pfam" id="PF20750">
    <property type="entry name" value="PAP_NTPase"/>
    <property type="match status" value="1"/>
</dbReference>
<dbReference type="EC" id="2.7.7.19" evidence="12"/>
<dbReference type="Pfam" id="PF04928">
    <property type="entry name" value="PAP_central"/>
    <property type="match status" value="1"/>
</dbReference>
<dbReference type="EMBL" id="CAUYUJ010016766">
    <property type="protein sequence ID" value="CAK0868634.1"/>
    <property type="molecule type" value="Genomic_DNA"/>
</dbReference>
<keyword evidence="10" id="KW-0460">Magnesium</keyword>
<dbReference type="Gene3D" id="3.30.70.590">
    <property type="entry name" value="Poly(A) polymerase predicted RNA binding domain"/>
    <property type="match status" value="1"/>
</dbReference>
<evidence type="ECO:0000256" key="11">
    <source>
        <dbReference type="ARBA" id="ARBA00023242"/>
    </source>
</evidence>
<organism evidence="17 18">
    <name type="scientific">Prorocentrum cordatum</name>
    <dbReference type="NCBI Taxonomy" id="2364126"/>
    <lineage>
        <taxon>Eukaryota</taxon>
        <taxon>Sar</taxon>
        <taxon>Alveolata</taxon>
        <taxon>Dinophyceae</taxon>
        <taxon>Prorocentrales</taxon>
        <taxon>Prorocentraceae</taxon>
        <taxon>Prorocentrum</taxon>
    </lineage>
</organism>
<dbReference type="SUPFAM" id="SSF81631">
    <property type="entry name" value="PAP/OAS1 substrate-binding domain"/>
    <property type="match status" value="1"/>
</dbReference>
<dbReference type="SUPFAM" id="SSF81301">
    <property type="entry name" value="Nucleotidyltransferase"/>
    <property type="match status" value="1"/>
</dbReference>
<evidence type="ECO:0000256" key="9">
    <source>
        <dbReference type="ARBA" id="ARBA00022840"/>
    </source>
</evidence>
<evidence type="ECO:0000256" key="8">
    <source>
        <dbReference type="ARBA" id="ARBA00022741"/>
    </source>
</evidence>
<keyword evidence="9 12" id="KW-0067">ATP-binding</keyword>
<feature type="region of interest" description="Disordered" evidence="13">
    <location>
        <begin position="474"/>
        <end position="516"/>
    </location>
</feature>
<sequence>MLAQLEAEFPAETEDGTKNREAVLQEIQQMVSDWLTGLLMEGGASDEEARRSSIAITTLGSYRLGVVHPGSDIDTLCIAPPNVRREDFFATFFERLNRHEHVTECVPIPDAYTPIIKLKMRGVCIDLLFARLARTPEARLRGGVVNLDTCREDDALKDMDEKSVRCLNGFRVADLILRLVPNHETFRRTLRFIKYWARRRGIYSNILGFFGGITWSLLVARVCQLYPHYSPSQLTHRFFRLWAQWDWRKPVLLCEITDPANVPGMTEFKVWNPKTNPADRQHLMPVITPAFPSMNSTYNVTETTKRIMLEEFKRGYETMKNVEARKATWSQVTEPFPFFTRFGHFLWLEVLAKTDEAYTKFSGFVESKLRFLVMELEAATGMITSVVHPNPVQYDLCGTDPVWPQGCGMFVGFCFSREQGAVPGQTVDLRRALTQFAELVTQWTEKDHYHGQIRCRLKRISRAELPLYAVDPRAAARRRPREGAGGAAEPAGKRPREAARAVAEASRRIPARADGR</sequence>
<comment type="similarity">
    <text evidence="4 12">Belongs to the poly(A) polymerase family.</text>
</comment>
<keyword evidence="6 12" id="KW-0808">Transferase</keyword>
<evidence type="ECO:0000313" key="17">
    <source>
        <dbReference type="EMBL" id="CAK0868634.1"/>
    </source>
</evidence>
<dbReference type="SUPFAM" id="SSF55003">
    <property type="entry name" value="PAP/Archaeal CCA-adding enzyme, C-terminal domain"/>
    <property type="match status" value="1"/>
</dbReference>
<evidence type="ECO:0000313" key="18">
    <source>
        <dbReference type="Proteomes" id="UP001189429"/>
    </source>
</evidence>
<dbReference type="Gene3D" id="3.30.460.10">
    <property type="entry name" value="Beta Polymerase, domain 2"/>
    <property type="match status" value="1"/>
</dbReference>
<keyword evidence="5 12" id="KW-0507">mRNA processing</keyword>
<evidence type="ECO:0000259" key="14">
    <source>
        <dbReference type="Pfam" id="PF04926"/>
    </source>
</evidence>
<keyword evidence="7" id="KW-0479">Metal-binding</keyword>
<reference evidence="17" key="1">
    <citation type="submission" date="2023-10" db="EMBL/GenBank/DDBJ databases">
        <authorList>
            <person name="Chen Y."/>
            <person name="Shah S."/>
            <person name="Dougan E. K."/>
            <person name="Thang M."/>
            <person name="Chan C."/>
        </authorList>
    </citation>
    <scope>NUCLEOTIDE SEQUENCE [LARGE SCALE GENOMIC DNA]</scope>
</reference>
<evidence type="ECO:0000256" key="1">
    <source>
        <dbReference type="ARBA" id="ARBA00001936"/>
    </source>
</evidence>
<evidence type="ECO:0000256" key="13">
    <source>
        <dbReference type="SAM" id="MobiDB-lite"/>
    </source>
</evidence>
<dbReference type="CDD" id="cd05402">
    <property type="entry name" value="NT_PAP_TUTase"/>
    <property type="match status" value="1"/>
</dbReference>
<comment type="caution">
    <text evidence="17">The sequence shown here is derived from an EMBL/GenBank/DDBJ whole genome shotgun (WGS) entry which is preliminary data.</text>
</comment>
<evidence type="ECO:0000259" key="16">
    <source>
        <dbReference type="Pfam" id="PF20750"/>
    </source>
</evidence>
<feature type="domain" description="Poly(A) polymerase central" evidence="15">
    <location>
        <begin position="185"/>
        <end position="334"/>
    </location>
</feature>
<dbReference type="InterPro" id="IPR011068">
    <property type="entry name" value="NuclTrfase_I-like_C"/>
</dbReference>
<dbReference type="PANTHER" id="PTHR10682">
    <property type="entry name" value="POLY A POLYMERASE"/>
    <property type="match status" value="1"/>
</dbReference>
<evidence type="ECO:0000256" key="5">
    <source>
        <dbReference type="ARBA" id="ARBA00022664"/>
    </source>
</evidence>
<comment type="function">
    <text evidence="12">Polymerase that creates the 3'-poly(A) tail of mRNA's.</text>
</comment>
<dbReference type="InterPro" id="IPR043519">
    <property type="entry name" value="NT_sf"/>
</dbReference>
<evidence type="ECO:0000256" key="3">
    <source>
        <dbReference type="ARBA" id="ARBA00004123"/>
    </source>
</evidence>
<feature type="compositionally biased region" description="Basic and acidic residues" evidence="13">
    <location>
        <begin position="491"/>
        <end position="516"/>
    </location>
</feature>
<comment type="subcellular location">
    <subcellularLocation>
        <location evidence="3 12">Nucleus</location>
    </subcellularLocation>
</comment>
<protein>
    <recommendedName>
        <fullName evidence="12">Poly(A) polymerase</fullName>
        <ecNumber evidence="12">2.7.7.19</ecNumber>
    </recommendedName>
</protein>
<evidence type="ECO:0000256" key="2">
    <source>
        <dbReference type="ARBA" id="ARBA00001946"/>
    </source>
</evidence>
<evidence type="ECO:0000256" key="6">
    <source>
        <dbReference type="ARBA" id="ARBA00022679"/>
    </source>
</evidence>
<dbReference type="Proteomes" id="UP001189429">
    <property type="component" value="Unassembled WGS sequence"/>
</dbReference>
<evidence type="ECO:0000256" key="4">
    <source>
        <dbReference type="ARBA" id="ARBA00010912"/>
    </source>
</evidence>
<dbReference type="InterPro" id="IPR007012">
    <property type="entry name" value="PolA_pol_cen_dom"/>
</dbReference>
<comment type="cofactor">
    <cofactor evidence="2">
        <name>Mg(2+)</name>
        <dbReference type="ChEBI" id="CHEBI:18420"/>
    </cofactor>
</comment>
<evidence type="ECO:0000256" key="10">
    <source>
        <dbReference type="ARBA" id="ARBA00022842"/>
    </source>
</evidence>
<dbReference type="InterPro" id="IPR014492">
    <property type="entry name" value="PolyA_polymerase"/>
</dbReference>